<dbReference type="GO" id="GO:0008832">
    <property type="term" value="F:dGTPase activity"/>
    <property type="evidence" value="ECO:0007669"/>
    <property type="project" value="TreeGrafter"/>
</dbReference>
<proteinExistence type="predicted"/>
<dbReference type="Pfam" id="PF01966">
    <property type="entry name" value="HD"/>
    <property type="match status" value="1"/>
</dbReference>
<sequence>MAPLLESDAAPTRDRLSQTRQFKDGVHDYVHFSPWICSFIDTRHFQRLRYIKQLGLTYHVFPGASHNRFEHCLGVGHLARLMVMHLRDTQPSLGITDQHIVCVELAGLCHDLGHGPWSHVWDNIFIPTALPAKAKWTHEQASEMMFDDMVETYQLDITPEEVTIVKALIAGDKTRCVLGKTMPFLFEIVANQRNGLDVDKFDYILRDCQAVGDKGNLSLSRLINSARVINDMICYDIKDANQIYELCYTRFSLHKRIYNHKTTKAIEYMVIDALLEAEPYLKIADHVDKPKSYVFLTDNLLNKIEESSEKELEGARAIIERLRTRDLYKVVDYKVFSHADKNMIKENITPEKIVEVAKSGVLEGVDEELVMQLTPKHVAVNCSTLHYGRGEDNPLDEVAFYGKGNRDRCGKADYSDISLLMPSSFAEVCMRVYTKDGTFHGLVQAAYRHILKNLPATTPIEEVKDDDFVPENMASGASYNINLWTPPSDSPPTPRGFSRNPSAASIGETSAPVSAPAGRVSRSLGRTPSFSENQFTAVPPNFRGESPSRRPRSKRGRDVSDMVEDLRPRKSLRLSEQATATP</sequence>
<feature type="compositionally biased region" description="Polar residues" evidence="1">
    <location>
        <begin position="499"/>
        <end position="512"/>
    </location>
</feature>
<dbReference type="Proteomes" id="UP000054538">
    <property type="component" value="Unassembled WGS sequence"/>
</dbReference>
<evidence type="ECO:0000259" key="2">
    <source>
        <dbReference type="SMART" id="SM00471"/>
    </source>
</evidence>
<dbReference type="Pfam" id="PF19276">
    <property type="entry name" value="HD_assoc_2"/>
    <property type="match status" value="1"/>
</dbReference>
<dbReference type="Gene3D" id="3.30.70.2760">
    <property type="match status" value="1"/>
</dbReference>
<feature type="region of interest" description="Disordered" evidence="1">
    <location>
        <begin position="479"/>
        <end position="582"/>
    </location>
</feature>
<protein>
    <recommendedName>
        <fullName evidence="2">HD/PDEase domain-containing protein</fullName>
    </recommendedName>
</protein>
<dbReference type="PANTHER" id="PTHR11373">
    <property type="entry name" value="DEOXYNUCLEOSIDE TRIPHOSPHATE TRIPHOSPHOHYDROLASE"/>
    <property type="match status" value="1"/>
</dbReference>
<evidence type="ECO:0000313" key="3">
    <source>
        <dbReference type="EMBL" id="KIK82221.1"/>
    </source>
</evidence>
<feature type="domain" description="HD/PDEase" evidence="2">
    <location>
        <begin position="64"/>
        <end position="213"/>
    </location>
</feature>
<accession>A0A0D0DD57</accession>
<dbReference type="InterPro" id="IPR045509">
    <property type="entry name" value="HD_assoc_2"/>
</dbReference>
<dbReference type="AlphaFoldDB" id="A0A0D0DD57"/>
<dbReference type="InParanoid" id="A0A0D0DD57"/>
<dbReference type="HOGENOM" id="CLU_026821_1_3_1"/>
<dbReference type="SMART" id="SM00471">
    <property type="entry name" value="HDc"/>
    <property type="match status" value="1"/>
</dbReference>
<dbReference type="InterPro" id="IPR050135">
    <property type="entry name" value="dGTPase-like"/>
</dbReference>
<dbReference type="EMBL" id="KN825659">
    <property type="protein sequence ID" value="KIK82221.1"/>
    <property type="molecule type" value="Genomic_DNA"/>
</dbReference>
<feature type="compositionally biased region" description="Basic and acidic residues" evidence="1">
    <location>
        <begin position="556"/>
        <end position="568"/>
    </location>
</feature>
<dbReference type="GO" id="GO:0005634">
    <property type="term" value="C:nucleus"/>
    <property type="evidence" value="ECO:0007669"/>
    <property type="project" value="TreeGrafter"/>
</dbReference>
<dbReference type="InterPro" id="IPR003607">
    <property type="entry name" value="HD/PDEase_dom"/>
</dbReference>
<keyword evidence="4" id="KW-1185">Reference proteome</keyword>
<evidence type="ECO:0000256" key="1">
    <source>
        <dbReference type="SAM" id="MobiDB-lite"/>
    </source>
</evidence>
<dbReference type="CDD" id="cd00077">
    <property type="entry name" value="HDc"/>
    <property type="match status" value="1"/>
</dbReference>
<dbReference type="PANTHER" id="PTHR11373:SF4">
    <property type="entry name" value="DEOXYNUCLEOSIDE TRIPHOSPHATE TRIPHOSPHOHYDROLASE SAMHD1"/>
    <property type="match status" value="1"/>
</dbReference>
<dbReference type="GO" id="GO:0006203">
    <property type="term" value="P:dGTP catabolic process"/>
    <property type="evidence" value="ECO:0007669"/>
    <property type="project" value="TreeGrafter"/>
</dbReference>
<reference evidence="4" key="2">
    <citation type="submission" date="2015-01" db="EMBL/GenBank/DDBJ databases">
        <title>Evolutionary Origins and Diversification of the Mycorrhizal Mutualists.</title>
        <authorList>
            <consortium name="DOE Joint Genome Institute"/>
            <consortium name="Mycorrhizal Genomics Consortium"/>
            <person name="Kohler A."/>
            <person name="Kuo A."/>
            <person name="Nagy L.G."/>
            <person name="Floudas D."/>
            <person name="Copeland A."/>
            <person name="Barry K.W."/>
            <person name="Cichocki N."/>
            <person name="Veneault-Fourrey C."/>
            <person name="LaButti K."/>
            <person name="Lindquist E.A."/>
            <person name="Lipzen A."/>
            <person name="Lundell T."/>
            <person name="Morin E."/>
            <person name="Murat C."/>
            <person name="Riley R."/>
            <person name="Ohm R."/>
            <person name="Sun H."/>
            <person name="Tunlid A."/>
            <person name="Henrissat B."/>
            <person name="Grigoriev I.V."/>
            <person name="Hibbett D.S."/>
            <person name="Martin F."/>
        </authorList>
    </citation>
    <scope>NUCLEOTIDE SEQUENCE [LARGE SCALE GENOMIC DNA]</scope>
    <source>
        <strain evidence="4">Ve08.2h10</strain>
    </source>
</reference>
<evidence type="ECO:0000313" key="4">
    <source>
        <dbReference type="Proteomes" id="UP000054538"/>
    </source>
</evidence>
<gene>
    <name evidence="3" type="ORF">PAXRUDRAFT_832343</name>
</gene>
<dbReference type="InterPro" id="IPR006674">
    <property type="entry name" value="HD_domain"/>
</dbReference>
<name>A0A0D0DD57_9AGAM</name>
<dbReference type="STRING" id="930991.A0A0D0DD57"/>
<dbReference type="Gene3D" id="1.10.3210.10">
    <property type="entry name" value="Hypothetical protein af1432"/>
    <property type="match status" value="1"/>
</dbReference>
<dbReference type="SUPFAM" id="SSF109604">
    <property type="entry name" value="HD-domain/PDEase-like"/>
    <property type="match status" value="1"/>
</dbReference>
<organism evidence="3 4">
    <name type="scientific">Paxillus rubicundulus Ve08.2h10</name>
    <dbReference type="NCBI Taxonomy" id="930991"/>
    <lineage>
        <taxon>Eukaryota</taxon>
        <taxon>Fungi</taxon>
        <taxon>Dikarya</taxon>
        <taxon>Basidiomycota</taxon>
        <taxon>Agaricomycotina</taxon>
        <taxon>Agaricomycetes</taxon>
        <taxon>Agaricomycetidae</taxon>
        <taxon>Boletales</taxon>
        <taxon>Paxilineae</taxon>
        <taxon>Paxillaceae</taxon>
        <taxon>Paxillus</taxon>
    </lineage>
</organism>
<reference evidence="3 4" key="1">
    <citation type="submission" date="2014-04" db="EMBL/GenBank/DDBJ databases">
        <authorList>
            <consortium name="DOE Joint Genome Institute"/>
            <person name="Kuo A."/>
            <person name="Kohler A."/>
            <person name="Jargeat P."/>
            <person name="Nagy L.G."/>
            <person name="Floudas D."/>
            <person name="Copeland A."/>
            <person name="Barry K.W."/>
            <person name="Cichocki N."/>
            <person name="Veneault-Fourrey C."/>
            <person name="LaButti K."/>
            <person name="Lindquist E.A."/>
            <person name="Lipzen A."/>
            <person name="Lundell T."/>
            <person name="Morin E."/>
            <person name="Murat C."/>
            <person name="Sun H."/>
            <person name="Tunlid A."/>
            <person name="Henrissat B."/>
            <person name="Grigoriev I.V."/>
            <person name="Hibbett D.S."/>
            <person name="Martin F."/>
            <person name="Nordberg H.P."/>
            <person name="Cantor M.N."/>
            <person name="Hua S.X."/>
        </authorList>
    </citation>
    <scope>NUCLEOTIDE SEQUENCE [LARGE SCALE GENOMIC DNA]</scope>
    <source>
        <strain evidence="3 4">Ve08.2h10</strain>
    </source>
</reference>
<feature type="compositionally biased region" description="Polar residues" evidence="1">
    <location>
        <begin position="524"/>
        <end position="536"/>
    </location>
</feature>
<dbReference type="OrthoDB" id="9991235at2759"/>